<proteinExistence type="predicted"/>
<feature type="transmembrane region" description="Helical" evidence="13">
    <location>
        <begin position="57"/>
        <end position="76"/>
    </location>
</feature>
<evidence type="ECO:0000256" key="10">
    <source>
        <dbReference type="ARBA" id="ARBA00023170"/>
    </source>
</evidence>
<keyword evidence="6 13" id="KW-1133">Transmembrane helix</keyword>
<dbReference type="GO" id="GO:0004930">
    <property type="term" value="F:G protein-coupled receptor activity"/>
    <property type="evidence" value="ECO:0007669"/>
    <property type="project" value="UniProtKB-KW"/>
</dbReference>
<evidence type="ECO:0000313" key="15">
    <source>
        <dbReference type="EMBL" id="KAG2456890.1"/>
    </source>
</evidence>
<keyword evidence="5" id="KW-0552">Olfaction</keyword>
<dbReference type="SMART" id="SM01381">
    <property type="entry name" value="7TM_GPCR_Srsx"/>
    <property type="match status" value="1"/>
</dbReference>
<dbReference type="PANTHER" id="PTHR24242">
    <property type="entry name" value="G-PROTEIN COUPLED RECEPTOR"/>
    <property type="match status" value="1"/>
</dbReference>
<keyword evidence="8 13" id="KW-0472">Membrane</keyword>
<keyword evidence="3" id="KW-0716">Sensory transduction</keyword>
<evidence type="ECO:0000256" key="13">
    <source>
        <dbReference type="SAM" id="Phobius"/>
    </source>
</evidence>
<protein>
    <submittedName>
        <fullName evidence="15">OR3A1 protein</fullName>
    </submittedName>
</protein>
<feature type="transmembrane region" description="Helical" evidence="13">
    <location>
        <begin position="236"/>
        <end position="259"/>
    </location>
</feature>
<feature type="transmembrane region" description="Helical" evidence="13">
    <location>
        <begin position="202"/>
        <end position="224"/>
    </location>
</feature>
<evidence type="ECO:0000256" key="8">
    <source>
        <dbReference type="ARBA" id="ARBA00023136"/>
    </source>
</evidence>
<evidence type="ECO:0000256" key="9">
    <source>
        <dbReference type="ARBA" id="ARBA00023157"/>
    </source>
</evidence>
<evidence type="ECO:0000313" key="16">
    <source>
        <dbReference type="Proteomes" id="UP000886611"/>
    </source>
</evidence>
<dbReference type="PRINTS" id="PR00245">
    <property type="entry name" value="OLFACTORYR"/>
</dbReference>
<keyword evidence="11" id="KW-0325">Glycoprotein</keyword>
<evidence type="ECO:0000256" key="12">
    <source>
        <dbReference type="ARBA" id="ARBA00023224"/>
    </source>
</evidence>
<evidence type="ECO:0000256" key="3">
    <source>
        <dbReference type="ARBA" id="ARBA00022606"/>
    </source>
</evidence>
<name>A0A8X7WVN5_POLSE</name>
<keyword evidence="10" id="KW-0675">Receptor</keyword>
<dbReference type="InterPro" id="IPR017452">
    <property type="entry name" value="GPCR_Rhodpsn_7TM"/>
</dbReference>
<keyword evidence="9" id="KW-1015">Disulfide bond</keyword>
<evidence type="ECO:0000256" key="2">
    <source>
        <dbReference type="ARBA" id="ARBA00022475"/>
    </source>
</evidence>
<dbReference type="PRINTS" id="PR00237">
    <property type="entry name" value="GPCRRHODOPSN"/>
</dbReference>
<evidence type="ECO:0000259" key="14">
    <source>
        <dbReference type="PROSITE" id="PS50262"/>
    </source>
</evidence>
<feature type="transmembrane region" description="Helical" evidence="13">
    <location>
        <begin position="271"/>
        <end position="292"/>
    </location>
</feature>
<dbReference type="PROSITE" id="PS50262">
    <property type="entry name" value="G_PROTEIN_RECEP_F1_2"/>
    <property type="match status" value="1"/>
</dbReference>
<dbReference type="Pfam" id="PF13853">
    <property type="entry name" value="7tm_4"/>
    <property type="match status" value="1"/>
</dbReference>
<dbReference type="SUPFAM" id="SSF81321">
    <property type="entry name" value="Family A G protein-coupled receptor-like"/>
    <property type="match status" value="1"/>
</dbReference>
<keyword evidence="2" id="KW-1003">Cell membrane</keyword>
<feature type="transmembrane region" description="Helical" evidence="13">
    <location>
        <begin position="96"/>
        <end position="118"/>
    </location>
</feature>
<comment type="subcellular location">
    <subcellularLocation>
        <location evidence="1">Cell membrane</location>
        <topology evidence="1">Multi-pass membrane protein</topology>
    </subcellularLocation>
</comment>
<sequence>MPNETIYVPEFVLQCAIEKDKITFTIVALAFIYVGTILGNLLVIVVIILNPHLQNPMFYYIFTLAVIDVVNSTNLIPRILAILVFNDNVVPYGPCLFQLSIVYHLGLTESFLFPVMACDRYLAVVYPLRYPSIVTNKTVGLSILFVNICAAATLVPYMVFARELSFCRSNVLPYCFCDFVTMIHISCTSDPRHLALLSSTTIITGFGGLGICLLSYIRIVLAALKISSVEGKKKALSTTVTHLLVVSLFYIPLMISYILPGLGVQVSAEAYNVLVIIAILVPPMMNPIIYSFRNKEIKGSIYRLWTGKRVDPSHH</sequence>
<evidence type="ECO:0000256" key="1">
    <source>
        <dbReference type="ARBA" id="ARBA00004651"/>
    </source>
</evidence>
<dbReference type="EMBL" id="JAATIS010008602">
    <property type="protein sequence ID" value="KAG2456890.1"/>
    <property type="molecule type" value="Genomic_DNA"/>
</dbReference>
<dbReference type="InterPro" id="IPR050939">
    <property type="entry name" value="Olfactory_GPCR1"/>
</dbReference>
<feature type="transmembrane region" description="Helical" evidence="13">
    <location>
        <begin position="26"/>
        <end position="50"/>
    </location>
</feature>
<feature type="non-terminal residue" evidence="15">
    <location>
        <position position="315"/>
    </location>
</feature>
<evidence type="ECO:0000256" key="5">
    <source>
        <dbReference type="ARBA" id="ARBA00022725"/>
    </source>
</evidence>
<keyword evidence="7" id="KW-0297">G-protein coupled receptor</keyword>
<dbReference type="GO" id="GO:0004984">
    <property type="term" value="F:olfactory receptor activity"/>
    <property type="evidence" value="ECO:0007669"/>
    <property type="project" value="InterPro"/>
</dbReference>
<dbReference type="Gene3D" id="1.20.1070.10">
    <property type="entry name" value="Rhodopsin 7-helix transmembrane proteins"/>
    <property type="match status" value="1"/>
</dbReference>
<dbReference type="GO" id="GO:0005886">
    <property type="term" value="C:plasma membrane"/>
    <property type="evidence" value="ECO:0007669"/>
    <property type="project" value="UniProtKB-SubCell"/>
</dbReference>
<evidence type="ECO:0000256" key="4">
    <source>
        <dbReference type="ARBA" id="ARBA00022692"/>
    </source>
</evidence>
<reference evidence="15 16" key="1">
    <citation type="journal article" date="2021" name="Cell">
        <title>Tracing the genetic footprints of vertebrate landing in non-teleost ray-finned fishes.</title>
        <authorList>
            <person name="Bi X."/>
            <person name="Wang K."/>
            <person name="Yang L."/>
            <person name="Pan H."/>
            <person name="Jiang H."/>
            <person name="Wei Q."/>
            <person name="Fang M."/>
            <person name="Yu H."/>
            <person name="Zhu C."/>
            <person name="Cai Y."/>
            <person name="He Y."/>
            <person name="Gan X."/>
            <person name="Zeng H."/>
            <person name="Yu D."/>
            <person name="Zhu Y."/>
            <person name="Jiang H."/>
            <person name="Qiu Q."/>
            <person name="Yang H."/>
            <person name="Zhang Y.E."/>
            <person name="Wang W."/>
            <person name="Zhu M."/>
            <person name="He S."/>
            <person name="Zhang G."/>
        </authorList>
    </citation>
    <scope>NUCLEOTIDE SEQUENCE [LARGE SCALE GENOMIC DNA]</scope>
    <source>
        <strain evidence="15">Bchr_013</strain>
    </source>
</reference>
<feature type="domain" description="G-protein coupled receptors family 1 profile" evidence="14">
    <location>
        <begin position="39"/>
        <end position="290"/>
    </location>
</feature>
<gene>
    <name evidence="15" type="primary">Or3a1_1</name>
    <name evidence="15" type="ORF">GTO96_0012586</name>
</gene>
<dbReference type="InterPro" id="IPR000725">
    <property type="entry name" value="Olfact_rcpt"/>
</dbReference>
<accession>A0A8X7WVN5</accession>
<dbReference type="Proteomes" id="UP000886611">
    <property type="component" value="Unassembled WGS sequence"/>
</dbReference>
<dbReference type="PANTHER" id="PTHR24242:SF359">
    <property type="entry name" value="ODORANT RECEPTOR-RELATED"/>
    <property type="match status" value="1"/>
</dbReference>
<keyword evidence="12" id="KW-0807">Transducer</keyword>
<keyword evidence="4 13" id="KW-0812">Transmembrane</keyword>
<comment type="caution">
    <text evidence="15">The sequence shown here is derived from an EMBL/GenBank/DDBJ whole genome shotgun (WGS) entry which is preliminary data.</text>
</comment>
<dbReference type="FunFam" id="1.20.1070.10:FF:000015">
    <property type="entry name" value="Olfactory receptor"/>
    <property type="match status" value="1"/>
</dbReference>
<feature type="transmembrane region" description="Helical" evidence="13">
    <location>
        <begin position="139"/>
        <end position="160"/>
    </location>
</feature>
<evidence type="ECO:0000256" key="7">
    <source>
        <dbReference type="ARBA" id="ARBA00023040"/>
    </source>
</evidence>
<evidence type="ECO:0000256" key="11">
    <source>
        <dbReference type="ARBA" id="ARBA00023180"/>
    </source>
</evidence>
<dbReference type="AlphaFoldDB" id="A0A8X7WVN5"/>
<organism evidence="15 16">
    <name type="scientific">Polypterus senegalus</name>
    <name type="common">Senegal bichir</name>
    <dbReference type="NCBI Taxonomy" id="55291"/>
    <lineage>
        <taxon>Eukaryota</taxon>
        <taxon>Metazoa</taxon>
        <taxon>Chordata</taxon>
        <taxon>Craniata</taxon>
        <taxon>Vertebrata</taxon>
        <taxon>Euteleostomi</taxon>
        <taxon>Actinopterygii</taxon>
        <taxon>Polypteriformes</taxon>
        <taxon>Polypteridae</taxon>
        <taxon>Polypterus</taxon>
    </lineage>
</organism>
<keyword evidence="16" id="KW-1185">Reference proteome</keyword>
<evidence type="ECO:0000256" key="6">
    <source>
        <dbReference type="ARBA" id="ARBA00022989"/>
    </source>
</evidence>
<dbReference type="InterPro" id="IPR000276">
    <property type="entry name" value="GPCR_Rhodpsn"/>
</dbReference>
<feature type="non-terminal residue" evidence="15">
    <location>
        <position position="1"/>
    </location>
</feature>